<dbReference type="STRING" id="3218.A0A2K1IEB7"/>
<dbReference type="Pfam" id="PF11331">
    <property type="entry name" value="Zn_ribbon_12"/>
    <property type="match status" value="1"/>
</dbReference>
<dbReference type="OrthoDB" id="2020426at2759"/>
<feature type="compositionally biased region" description="Basic and acidic residues" evidence="1">
    <location>
        <begin position="373"/>
        <end position="382"/>
    </location>
</feature>
<feature type="region of interest" description="Disordered" evidence="1">
    <location>
        <begin position="630"/>
        <end position="681"/>
    </location>
</feature>
<dbReference type="PaxDb" id="3218-PP1S50_71V6.1"/>
<feature type="compositionally biased region" description="Polar residues" evidence="1">
    <location>
        <begin position="507"/>
        <end position="524"/>
    </location>
</feature>
<evidence type="ECO:0000256" key="1">
    <source>
        <dbReference type="SAM" id="MobiDB-lite"/>
    </source>
</evidence>
<accession>A0A2K1IEB7</accession>
<dbReference type="EnsemblPlants" id="Pp3c25_9130V3.1">
    <property type="protein sequence ID" value="Pp3c25_9130V3.1"/>
    <property type="gene ID" value="Pp3c25_9130"/>
</dbReference>
<feature type="region of interest" description="Disordered" evidence="1">
    <location>
        <begin position="61"/>
        <end position="154"/>
    </location>
</feature>
<dbReference type="GeneID" id="112277394"/>
<dbReference type="Gramene" id="Pp3c25_9130V3.4">
    <property type="protein sequence ID" value="Pp3c25_9130V3.4"/>
    <property type="gene ID" value="Pp3c25_9130"/>
</dbReference>
<feature type="region of interest" description="Disordered" evidence="1">
    <location>
        <begin position="309"/>
        <end position="336"/>
    </location>
</feature>
<evidence type="ECO:0000259" key="2">
    <source>
        <dbReference type="Pfam" id="PF11331"/>
    </source>
</evidence>
<gene>
    <name evidence="5" type="primary">LOC112277394</name>
    <name evidence="4" type="ORF">PHYPA_029771</name>
</gene>
<reference evidence="4 6" key="1">
    <citation type="journal article" date="2008" name="Science">
        <title>The Physcomitrella genome reveals evolutionary insights into the conquest of land by plants.</title>
        <authorList>
            <person name="Rensing S."/>
            <person name="Lang D."/>
            <person name="Zimmer A."/>
            <person name="Terry A."/>
            <person name="Salamov A."/>
            <person name="Shapiro H."/>
            <person name="Nishiyama T."/>
            <person name="Perroud P.-F."/>
            <person name="Lindquist E."/>
            <person name="Kamisugi Y."/>
            <person name="Tanahashi T."/>
            <person name="Sakakibara K."/>
            <person name="Fujita T."/>
            <person name="Oishi K."/>
            <person name="Shin-I T."/>
            <person name="Kuroki Y."/>
            <person name="Toyoda A."/>
            <person name="Suzuki Y."/>
            <person name="Hashimoto A."/>
            <person name="Yamaguchi K."/>
            <person name="Sugano A."/>
            <person name="Kohara Y."/>
            <person name="Fujiyama A."/>
            <person name="Anterola A."/>
            <person name="Aoki S."/>
            <person name="Ashton N."/>
            <person name="Barbazuk W.B."/>
            <person name="Barker E."/>
            <person name="Bennetzen J."/>
            <person name="Bezanilla M."/>
            <person name="Blankenship R."/>
            <person name="Cho S.H."/>
            <person name="Dutcher S."/>
            <person name="Estelle M."/>
            <person name="Fawcett J.A."/>
            <person name="Gundlach H."/>
            <person name="Hanada K."/>
            <person name="Heyl A."/>
            <person name="Hicks K.A."/>
            <person name="Hugh J."/>
            <person name="Lohr M."/>
            <person name="Mayer K."/>
            <person name="Melkozernov A."/>
            <person name="Murata T."/>
            <person name="Nelson D."/>
            <person name="Pils B."/>
            <person name="Prigge M."/>
            <person name="Reiss B."/>
            <person name="Renner T."/>
            <person name="Rombauts S."/>
            <person name="Rushton P."/>
            <person name="Sanderfoot A."/>
            <person name="Schween G."/>
            <person name="Shiu S.-H."/>
            <person name="Stueber K."/>
            <person name="Theodoulou F.L."/>
            <person name="Tu H."/>
            <person name="Van de Peer Y."/>
            <person name="Verrier P.J."/>
            <person name="Waters E."/>
            <person name="Wood A."/>
            <person name="Yang L."/>
            <person name="Cove D."/>
            <person name="Cuming A."/>
            <person name="Hasebe M."/>
            <person name="Lucas S."/>
            <person name="Mishler D.B."/>
            <person name="Reski R."/>
            <person name="Grigoriev I."/>
            <person name="Quatrano R.S."/>
            <person name="Boore J.L."/>
        </authorList>
    </citation>
    <scope>NUCLEOTIDE SEQUENCE [LARGE SCALE GENOMIC DNA]</scope>
    <source>
        <strain evidence="5 6">cv. Gransden 2004</strain>
    </source>
</reference>
<dbReference type="AlphaFoldDB" id="A0A2K1IEB7"/>
<feature type="compositionally biased region" description="Polar residues" evidence="1">
    <location>
        <begin position="383"/>
        <end position="393"/>
    </location>
</feature>
<feature type="domain" description="Enhanced disease resistance 4-like N-terminal" evidence="3">
    <location>
        <begin position="4"/>
        <end position="38"/>
    </location>
</feature>
<feature type="region of interest" description="Disordered" evidence="1">
    <location>
        <begin position="507"/>
        <end position="572"/>
    </location>
</feature>
<dbReference type="EMBL" id="ABEU02000025">
    <property type="protein sequence ID" value="PNR27619.1"/>
    <property type="molecule type" value="Genomic_DNA"/>
</dbReference>
<proteinExistence type="predicted"/>
<dbReference type="Gramene" id="Pp3c25_9130V3.2">
    <property type="protein sequence ID" value="Pp3c25_9130V3.2"/>
    <property type="gene ID" value="Pp3c25_9130"/>
</dbReference>
<feature type="region of interest" description="Disordered" evidence="1">
    <location>
        <begin position="187"/>
        <end position="211"/>
    </location>
</feature>
<sequence length="877" mass="95549">MDTKHRIVQCPKCRAYLLEPPIGNPFYECGSCYTTLQANHATQEDVEKRLRQMAHLKRAEIEKGMKSVPSEDGCKVFTSESSSEKSNDVEDHGQSEEDSPSWSSSRWESPLRGSKPGESFQTHSHLQHQKHSVESIEKSQNHPQSSASPFNQNPLQGKVEVLSHNLQRLVVEDRMESQYLNRVSAGAEGADGHGAHQMSSRRPGSGEIQPDRIVEGHHPQVQKSVSFNDSANGPSMGGVQTSIVKDLHSVNRTSLSDSGDTVEDHIHHILDDFLSARYDAKSQYSKVEGYESQRDIHGALDLSEYGTNSCTSSVGDGDSNRAFTVENHSGSKSGELDSYVVLDHGITRPGSYQRSSSASRHGQLVTAYHHSADVSEKHHSDGDTFSSHTQSASKVKLRPTSYQQPSHSPNHPSAQSPPHYAHNKPRVGQIHVSYDSNLTSGAAKSYPFLPRADESPYVLCQHCEQLLSVPFNLPPTTKVYQKLRCGKCFKISLFLLATDDQLPASTVSPRGHVTSPSDSGFSNRHVNHGAKSDSEIGDRCHASVASGASSRLPPVGRNIPRIPSGSKLSAMSSATNTTTMMGHCSVSNLHPATGAVPGRSSSSSHYGDGVSYRRSHSAYGVNGEHVMSSLGPRVASGSDYEGHHPQDGRFFHTSSESDNDSPRQRPPNSFFKGENFHASSRMPLDRHVAQQYSKDEGYMQETNSTSSMSLKGITKKSMRELTKPKQMSSNNLYRRNVIVNGSPIPDVLVKRAEKLAGPIHPGSYWYDSQVGFWGVSGGPCVGIIPPLIEELSLQPLSRFSSGGQTGVVVNGRELHKSDYDLLVRRGLPPTPGMTYLVDIEGHVKEVASGVELRCLGSFAAMLDQIGAGHGMWVPGSI</sequence>
<dbReference type="InterPro" id="IPR055126">
    <property type="entry name" value="EDR4-like_N"/>
</dbReference>
<dbReference type="EnsemblPlants" id="Pp3c25_9130V3.6">
    <property type="protein sequence ID" value="Pp3c25_9130V3.6"/>
    <property type="gene ID" value="Pp3c25_9130"/>
</dbReference>
<evidence type="ECO:0000313" key="4">
    <source>
        <dbReference type="EMBL" id="PNR27619.1"/>
    </source>
</evidence>
<dbReference type="Pfam" id="PF22910">
    <property type="entry name" value="EDR4-like_1st"/>
    <property type="match status" value="1"/>
</dbReference>
<evidence type="ECO:0000259" key="3">
    <source>
        <dbReference type="Pfam" id="PF22910"/>
    </source>
</evidence>
<feature type="domain" description="Probable zinc-ribbon" evidence="2">
    <location>
        <begin position="455"/>
        <end position="492"/>
    </location>
</feature>
<organism evidence="4">
    <name type="scientific">Physcomitrium patens</name>
    <name type="common">Spreading-leaved earth moss</name>
    <name type="synonym">Physcomitrella patens</name>
    <dbReference type="NCBI Taxonomy" id="3218"/>
    <lineage>
        <taxon>Eukaryota</taxon>
        <taxon>Viridiplantae</taxon>
        <taxon>Streptophyta</taxon>
        <taxon>Embryophyta</taxon>
        <taxon>Bryophyta</taxon>
        <taxon>Bryophytina</taxon>
        <taxon>Bryopsida</taxon>
        <taxon>Funariidae</taxon>
        <taxon>Funariales</taxon>
        <taxon>Funariaceae</taxon>
        <taxon>Physcomitrium</taxon>
    </lineage>
</organism>
<dbReference type="Gramene" id="Pp3c25_9130V3.6">
    <property type="protein sequence ID" value="Pp3c25_9130V3.6"/>
    <property type="gene ID" value="Pp3c25_9130"/>
</dbReference>
<feature type="compositionally biased region" description="Basic and acidic residues" evidence="1">
    <location>
        <begin position="640"/>
        <end position="650"/>
    </location>
</feature>
<name>A0A2K1IEB7_PHYPA</name>
<dbReference type="Gramene" id="Pp3c25_9130V3.3">
    <property type="protein sequence ID" value="Pp3c25_9130V3.3"/>
    <property type="gene ID" value="Pp3c25_9130"/>
</dbReference>
<dbReference type="RefSeq" id="XP_073387456.1">
    <property type="nucleotide sequence ID" value="XM_073531355.1"/>
</dbReference>
<dbReference type="EnsemblPlants" id="Pp3c25_9130V3.2">
    <property type="protein sequence ID" value="Pp3c25_9130V3.2"/>
    <property type="gene ID" value="Pp3c25_9130"/>
</dbReference>
<dbReference type="GO" id="GO:1900150">
    <property type="term" value="P:regulation of defense response to fungus"/>
    <property type="evidence" value="ECO:0007669"/>
    <property type="project" value="InterPro"/>
</dbReference>
<feature type="compositionally biased region" description="Basic and acidic residues" evidence="1">
    <location>
        <begin position="82"/>
        <end position="95"/>
    </location>
</feature>
<feature type="compositionally biased region" description="Low complexity" evidence="1">
    <location>
        <begin position="100"/>
        <end position="110"/>
    </location>
</feature>
<dbReference type="Gramene" id="Pp3c25_9130V3.1">
    <property type="protein sequence ID" value="Pp3c25_9130V3.1"/>
    <property type="gene ID" value="Pp3c25_9130"/>
</dbReference>
<feature type="compositionally biased region" description="Polar residues" evidence="1">
    <location>
        <begin position="400"/>
        <end position="416"/>
    </location>
</feature>
<feature type="compositionally biased region" description="Polar residues" evidence="1">
    <location>
        <begin position="141"/>
        <end position="154"/>
    </location>
</feature>
<feature type="region of interest" description="Disordered" evidence="1">
    <location>
        <begin position="373"/>
        <end position="424"/>
    </location>
</feature>
<dbReference type="EnsemblPlants" id="Pp3c25_9130V3.5">
    <property type="protein sequence ID" value="Pp3c25_9130V3.5"/>
    <property type="gene ID" value="Pp3c25_9130"/>
</dbReference>
<dbReference type="InterPro" id="IPR040244">
    <property type="entry name" value="EDR4-like"/>
</dbReference>
<dbReference type="Proteomes" id="UP000006727">
    <property type="component" value="Chromosome 25"/>
</dbReference>
<dbReference type="Gramene" id="Pp3c25_9130V3.5">
    <property type="protein sequence ID" value="Pp3c25_9130V3.5"/>
    <property type="gene ID" value="Pp3c25_9130"/>
</dbReference>
<dbReference type="RefSeq" id="XP_073387455.1">
    <property type="nucleotide sequence ID" value="XM_073531354.1"/>
</dbReference>
<feature type="region of interest" description="Disordered" evidence="1">
    <location>
        <begin position="584"/>
        <end position="610"/>
    </location>
</feature>
<protein>
    <submittedName>
        <fullName evidence="4 5">Uncharacterized protein</fullName>
    </submittedName>
</protein>
<dbReference type="InterPro" id="IPR021480">
    <property type="entry name" value="Zinc_ribbon_12"/>
</dbReference>
<dbReference type="PANTHER" id="PTHR31105:SF42">
    <property type="entry name" value="OS02G0258300 PROTEIN"/>
    <property type="match status" value="1"/>
</dbReference>
<dbReference type="EnsemblPlants" id="Pp3c25_9130V3.4">
    <property type="protein sequence ID" value="Pp3c25_9130V3.4"/>
    <property type="gene ID" value="Pp3c25_9130"/>
</dbReference>
<reference evidence="5" key="3">
    <citation type="submission" date="2020-12" db="UniProtKB">
        <authorList>
            <consortium name="EnsemblPlants"/>
        </authorList>
    </citation>
    <scope>IDENTIFICATION</scope>
</reference>
<feature type="compositionally biased region" description="Basic and acidic residues" evidence="1">
    <location>
        <begin position="131"/>
        <end position="140"/>
    </location>
</feature>
<feature type="compositionally biased region" description="Basic and acidic residues" evidence="1">
    <location>
        <begin position="530"/>
        <end position="541"/>
    </location>
</feature>
<reference evidence="4 6" key="2">
    <citation type="journal article" date="2018" name="Plant J.">
        <title>The Physcomitrella patens chromosome-scale assembly reveals moss genome structure and evolution.</title>
        <authorList>
            <person name="Lang D."/>
            <person name="Ullrich K.K."/>
            <person name="Murat F."/>
            <person name="Fuchs J."/>
            <person name="Jenkins J."/>
            <person name="Haas F.B."/>
            <person name="Piednoel M."/>
            <person name="Gundlach H."/>
            <person name="Van Bel M."/>
            <person name="Meyberg R."/>
            <person name="Vives C."/>
            <person name="Morata J."/>
            <person name="Symeonidi A."/>
            <person name="Hiss M."/>
            <person name="Muchero W."/>
            <person name="Kamisugi Y."/>
            <person name="Saleh O."/>
            <person name="Blanc G."/>
            <person name="Decker E.L."/>
            <person name="van Gessel N."/>
            <person name="Grimwood J."/>
            <person name="Hayes R.D."/>
            <person name="Graham S.W."/>
            <person name="Gunter L.E."/>
            <person name="McDaniel S.F."/>
            <person name="Hoernstein S.N.W."/>
            <person name="Larsson A."/>
            <person name="Li F.W."/>
            <person name="Perroud P.F."/>
            <person name="Phillips J."/>
            <person name="Ranjan P."/>
            <person name="Rokshar D.S."/>
            <person name="Rothfels C.J."/>
            <person name="Schneider L."/>
            <person name="Shu S."/>
            <person name="Stevenson D.W."/>
            <person name="Thummler F."/>
            <person name="Tillich M."/>
            <person name="Villarreal Aguilar J.C."/>
            <person name="Widiez T."/>
            <person name="Wong G.K."/>
            <person name="Wymore A."/>
            <person name="Zhang Y."/>
            <person name="Zimmer A.D."/>
            <person name="Quatrano R.S."/>
            <person name="Mayer K.F.X."/>
            <person name="Goodstein D."/>
            <person name="Casacuberta J.M."/>
            <person name="Vandepoele K."/>
            <person name="Reski R."/>
            <person name="Cuming A.C."/>
            <person name="Tuskan G.A."/>
            <person name="Maumus F."/>
            <person name="Salse J."/>
            <person name="Schmutz J."/>
            <person name="Rensing S.A."/>
        </authorList>
    </citation>
    <scope>NUCLEOTIDE SEQUENCE [LARGE SCALE GENOMIC DNA]</scope>
    <source>
        <strain evidence="5 6">cv. Gransden 2004</strain>
    </source>
</reference>
<evidence type="ECO:0000313" key="6">
    <source>
        <dbReference type="Proteomes" id="UP000006727"/>
    </source>
</evidence>
<dbReference type="PANTHER" id="PTHR31105">
    <property type="entry name" value="EXTRA-LARGE G-PROTEIN-LIKE"/>
    <property type="match status" value="1"/>
</dbReference>
<evidence type="ECO:0000313" key="5">
    <source>
        <dbReference type="EnsemblPlants" id="Pp3c25_9130V3.1"/>
    </source>
</evidence>
<keyword evidence="6" id="KW-1185">Reference proteome</keyword>
<dbReference type="EnsemblPlants" id="Pp3c25_9130V3.3">
    <property type="protein sequence ID" value="Pp3c25_9130V3.3"/>
    <property type="gene ID" value="Pp3c25_9130"/>
</dbReference>